<sequence>MESFRAEITPSLVRKGLGRECSRLMRAGRWMAVAFVALASLAPWRAEATDRVALVMVGEDYEKFQKSVIGVKRAAAIAEALHAKGFSVLFSANAPNARARAILLDFSQKANGADLALAFLVGHVAAAGDESYFLPVSAELHAATDLFSRAISVSSVARIAGKAKAGAVIVLMTTPNFEIEVPDVDPRPRYAAENPKSVATIFSASAKLPVSRIDAATKQATDAVIDLLQQPTPPLAVLVRAASADVGASFGAIPDANLAKPTPTSAAATDGPAGASLLQQARSEAEKAKAELQRAQSEASRAQAEAEKVKAEAQAQFAREKDAGGHTIENAARGAATPSIDESQLGKRQRERIQERLKQMSLYTGPIDSIMGPLTREAIMGYQRSTGEAVTGYLTPEQFQVLLPGGKE</sequence>
<dbReference type="EMBL" id="FYDG01000014">
    <property type="protein sequence ID" value="SNB81103.1"/>
    <property type="molecule type" value="Genomic_DNA"/>
</dbReference>
<dbReference type="InterPro" id="IPR036365">
    <property type="entry name" value="PGBD-like_sf"/>
</dbReference>
<name>A0A212S7F2_RHOAC</name>
<dbReference type="SUPFAM" id="SSF52129">
    <property type="entry name" value="Caspase-like"/>
    <property type="match status" value="1"/>
</dbReference>
<dbReference type="Pfam" id="PF01471">
    <property type="entry name" value="PG_binding_1"/>
    <property type="match status" value="1"/>
</dbReference>
<dbReference type="AlphaFoldDB" id="A0A212S7F2"/>
<proteinExistence type="predicted"/>
<dbReference type="SUPFAM" id="SSF47090">
    <property type="entry name" value="PGBD-like"/>
    <property type="match status" value="1"/>
</dbReference>
<feature type="compositionally biased region" description="Low complexity" evidence="1">
    <location>
        <begin position="293"/>
        <end position="303"/>
    </location>
</feature>
<dbReference type="Proteomes" id="UP000198418">
    <property type="component" value="Unassembled WGS sequence"/>
</dbReference>
<evidence type="ECO:0000313" key="4">
    <source>
        <dbReference type="Proteomes" id="UP000198418"/>
    </source>
</evidence>
<evidence type="ECO:0000313" key="3">
    <source>
        <dbReference type="EMBL" id="SNB81103.1"/>
    </source>
</evidence>
<dbReference type="Gene3D" id="1.10.101.10">
    <property type="entry name" value="PGBD-like superfamily/PGBD"/>
    <property type="match status" value="1"/>
</dbReference>
<feature type="region of interest" description="Disordered" evidence="1">
    <location>
        <begin position="281"/>
        <end position="349"/>
    </location>
</feature>
<dbReference type="InterPro" id="IPR002477">
    <property type="entry name" value="Peptidoglycan-bd-like"/>
</dbReference>
<dbReference type="Gene3D" id="3.40.50.1460">
    <property type="match status" value="1"/>
</dbReference>
<organism evidence="3 4">
    <name type="scientific">Rhodoblastus acidophilus</name>
    <name type="common">Rhodopseudomonas acidophila</name>
    <dbReference type="NCBI Taxonomy" id="1074"/>
    <lineage>
        <taxon>Bacteria</taxon>
        <taxon>Pseudomonadati</taxon>
        <taxon>Pseudomonadota</taxon>
        <taxon>Alphaproteobacteria</taxon>
        <taxon>Hyphomicrobiales</taxon>
        <taxon>Rhodoblastaceae</taxon>
        <taxon>Rhodoblastus</taxon>
    </lineage>
</organism>
<evidence type="ECO:0000256" key="1">
    <source>
        <dbReference type="SAM" id="MobiDB-lite"/>
    </source>
</evidence>
<gene>
    <name evidence="3" type="ORF">SAMN06265338_11464</name>
</gene>
<keyword evidence="4" id="KW-1185">Reference proteome</keyword>
<reference evidence="4" key="1">
    <citation type="submission" date="2017-06" db="EMBL/GenBank/DDBJ databases">
        <authorList>
            <person name="Varghese N."/>
            <person name="Submissions S."/>
        </authorList>
    </citation>
    <scope>NUCLEOTIDE SEQUENCE [LARGE SCALE GENOMIC DNA]</scope>
    <source>
        <strain evidence="4">DSM 137</strain>
    </source>
</reference>
<accession>A0A212S7F2</accession>
<feature type="domain" description="Peptidoglycan binding-like" evidence="2">
    <location>
        <begin position="350"/>
        <end position="402"/>
    </location>
</feature>
<feature type="region of interest" description="Disordered" evidence="1">
    <location>
        <begin position="254"/>
        <end position="273"/>
    </location>
</feature>
<evidence type="ECO:0000259" key="2">
    <source>
        <dbReference type="Pfam" id="PF01471"/>
    </source>
</evidence>
<protein>
    <submittedName>
        <fullName evidence="3">Putative peptidoglycan binding domain-containing protein</fullName>
    </submittedName>
</protein>
<dbReference type="InterPro" id="IPR029030">
    <property type="entry name" value="Caspase-like_dom_sf"/>
</dbReference>
<feature type="compositionally biased region" description="Basic and acidic residues" evidence="1">
    <location>
        <begin position="283"/>
        <end position="292"/>
    </location>
</feature>
<dbReference type="InterPro" id="IPR036366">
    <property type="entry name" value="PGBDSf"/>
</dbReference>